<dbReference type="Pfam" id="PF14246">
    <property type="entry name" value="TetR_C_7"/>
    <property type="match status" value="1"/>
</dbReference>
<evidence type="ECO:0000256" key="2">
    <source>
        <dbReference type="PROSITE-ProRule" id="PRU00335"/>
    </source>
</evidence>
<dbReference type="InterPro" id="IPR001647">
    <property type="entry name" value="HTH_TetR"/>
</dbReference>
<feature type="domain" description="HTH tetR-type" evidence="3">
    <location>
        <begin position="15"/>
        <end position="75"/>
    </location>
</feature>
<dbReference type="Gene3D" id="1.10.357.10">
    <property type="entry name" value="Tetracycline Repressor, domain 2"/>
    <property type="match status" value="1"/>
</dbReference>
<dbReference type="Pfam" id="PF00440">
    <property type="entry name" value="TetR_N"/>
    <property type="match status" value="1"/>
</dbReference>
<dbReference type="RefSeq" id="WP_369456357.1">
    <property type="nucleotide sequence ID" value="NZ_JBGCUO010000003.1"/>
</dbReference>
<comment type="caution">
    <text evidence="4">The sequence shown here is derived from an EMBL/GenBank/DDBJ whole genome shotgun (WGS) entry which is preliminary data.</text>
</comment>
<name>A0ABV4AJT6_9GAMM</name>
<dbReference type="InterPro" id="IPR039536">
    <property type="entry name" value="TetR_C_Proteobacteria"/>
</dbReference>
<sequence>MRDTPAPRRGRPKDPAKRAAILEAAKALFLRDGYRATSIEAVALDAGVSKLTVYSHFKDKACLFATAVHEKTHEILPLPSFRVDADTDLRGLLNQIGVQFLTLVNTPEAIAMHRLLISPAADPAMAELFFNAGPRPMLEAMETLLREADRLGLVRIDDPASATDQLYGLLQGCRQMQVLIRCALPHSDGERRKQVANAVDAFLRAYRTA</sequence>
<feature type="DNA-binding region" description="H-T-H motif" evidence="2">
    <location>
        <begin position="38"/>
        <end position="57"/>
    </location>
</feature>
<dbReference type="PRINTS" id="PR00455">
    <property type="entry name" value="HTHTETR"/>
</dbReference>
<dbReference type="EMBL" id="JBGCUO010000003">
    <property type="protein sequence ID" value="MEY1663084.1"/>
    <property type="molecule type" value="Genomic_DNA"/>
</dbReference>
<dbReference type="InterPro" id="IPR036271">
    <property type="entry name" value="Tet_transcr_reg_TetR-rel_C_sf"/>
</dbReference>
<evidence type="ECO:0000256" key="1">
    <source>
        <dbReference type="ARBA" id="ARBA00023125"/>
    </source>
</evidence>
<gene>
    <name evidence="4" type="ORF">AB5I84_13055</name>
</gene>
<accession>A0ABV4AJT6</accession>
<dbReference type="PANTHER" id="PTHR30055:SF146">
    <property type="entry name" value="HTH-TYPE TRANSCRIPTIONAL DUAL REGULATOR CECR"/>
    <property type="match status" value="1"/>
</dbReference>
<dbReference type="PANTHER" id="PTHR30055">
    <property type="entry name" value="HTH-TYPE TRANSCRIPTIONAL REGULATOR RUTR"/>
    <property type="match status" value="1"/>
</dbReference>
<evidence type="ECO:0000313" key="4">
    <source>
        <dbReference type="EMBL" id="MEY1663084.1"/>
    </source>
</evidence>
<dbReference type="SUPFAM" id="SSF48498">
    <property type="entry name" value="Tetracyclin repressor-like, C-terminal domain"/>
    <property type="match status" value="1"/>
</dbReference>
<proteinExistence type="predicted"/>
<keyword evidence="5" id="KW-1185">Reference proteome</keyword>
<dbReference type="Gene3D" id="1.10.10.60">
    <property type="entry name" value="Homeodomain-like"/>
    <property type="match status" value="1"/>
</dbReference>
<organism evidence="4 5">
    <name type="scientific">Isoalcanivorax beigongshangi</name>
    <dbReference type="NCBI Taxonomy" id="3238810"/>
    <lineage>
        <taxon>Bacteria</taxon>
        <taxon>Pseudomonadati</taxon>
        <taxon>Pseudomonadota</taxon>
        <taxon>Gammaproteobacteria</taxon>
        <taxon>Oceanospirillales</taxon>
        <taxon>Alcanivoracaceae</taxon>
        <taxon>Isoalcanivorax</taxon>
    </lineage>
</organism>
<reference evidence="4 5" key="1">
    <citation type="submission" date="2024-07" db="EMBL/GenBank/DDBJ databases">
        <authorList>
            <person name="Ren Q."/>
        </authorList>
    </citation>
    <scope>NUCLEOTIDE SEQUENCE [LARGE SCALE GENOMIC DNA]</scope>
    <source>
        <strain evidence="4 5">REN37</strain>
    </source>
</reference>
<evidence type="ECO:0000259" key="3">
    <source>
        <dbReference type="PROSITE" id="PS50977"/>
    </source>
</evidence>
<dbReference type="SUPFAM" id="SSF46689">
    <property type="entry name" value="Homeodomain-like"/>
    <property type="match status" value="1"/>
</dbReference>
<dbReference type="InterPro" id="IPR050109">
    <property type="entry name" value="HTH-type_TetR-like_transc_reg"/>
</dbReference>
<keyword evidence="1 2" id="KW-0238">DNA-binding</keyword>
<evidence type="ECO:0000313" key="5">
    <source>
        <dbReference type="Proteomes" id="UP001562065"/>
    </source>
</evidence>
<protein>
    <submittedName>
        <fullName evidence="4">TetR/AcrR family transcriptional regulator</fullName>
    </submittedName>
</protein>
<dbReference type="PROSITE" id="PS50977">
    <property type="entry name" value="HTH_TETR_2"/>
    <property type="match status" value="1"/>
</dbReference>
<dbReference type="Proteomes" id="UP001562065">
    <property type="component" value="Unassembled WGS sequence"/>
</dbReference>
<dbReference type="InterPro" id="IPR009057">
    <property type="entry name" value="Homeodomain-like_sf"/>
</dbReference>